<dbReference type="InterPro" id="IPR047655">
    <property type="entry name" value="Transpos_IS630-like"/>
</dbReference>
<evidence type="ECO:0000313" key="2">
    <source>
        <dbReference type="EMBL" id="CAA7260824.1"/>
    </source>
</evidence>
<comment type="caution">
    <text evidence="2">The sequence shown here is derived from an EMBL/GenBank/DDBJ whole genome shotgun (WGS) entry which is preliminary data.</text>
</comment>
<dbReference type="AlphaFoldDB" id="A0A8S0W3D4"/>
<gene>
    <name evidence="2" type="ORF">AAE3_LOCUS2904</name>
</gene>
<feature type="domain" description="Tc1-like transposase DDE" evidence="1">
    <location>
        <begin position="149"/>
        <end position="282"/>
    </location>
</feature>
<reference evidence="2 3" key="1">
    <citation type="submission" date="2020-01" db="EMBL/GenBank/DDBJ databases">
        <authorList>
            <person name="Gupta K D."/>
        </authorList>
    </citation>
    <scope>NUCLEOTIDE SEQUENCE [LARGE SCALE GENOMIC DNA]</scope>
</reference>
<evidence type="ECO:0000259" key="1">
    <source>
        <dbReference type="Pfam" id="PF13358"/>
    </source>
</evidence>
<keyword evidence="3" id="KW-1185">Reference proteome</keyword>
<name>A0A8S0W3D4_CYCAE</name>
<dbReference type="Pfam" id="PF13358">
    <property type="entry name" value="DDE_3"/>
    <property type="match status" value="1"/>
</dbReference>
<dbReference type="InterPro" id="IPR036397">
    <property type="entry name" value="RNaseH_sf"/>
</dbReference>
<dbReference type="InterPro" id="IPR038717">
    <property type="entry name" value="Tc1-like_DDE_dom"/>
</dbReference>
<dbReference type="PANTHER" id="PTHR46564">
    <property type="entry name" value="TRANSPOSASE"/>
    <property type="match status" value="1"/>
</dbReference>
<accession>A0A8S0W3D4</accession>
<dbReference type="GO" id="GO:0003676">
    <property type="term" value="F:nucleic acid binding"/>
    <property type="evidence" value="ECO:0007669"/>
    <property type="project" value="InterPro"/>
</dbReference>
<dbReference type="SUPFAM" id="SSF46689">
    <property type="entry name" value="Homeodomain-like"/>
    <property type="match status" value="1"/>
</dbReference>
<dbReference type="Proteomes" id="UP000467700">
    <property type="component" value="Unassembled WGS sequence"/>
</dbReference>
<dbReference type="InterPro" id="IPR009057">
    <property type="entry name" value="Homeodomain-like_sf"/>
</dbReference>
<protein>
    <recommendedName>
        <fullName evidence="1">Tc1-like transposase DDE domain-containing protein</fullName>
    </recommendedName>
</protein>
<dbReference type="EMBL" id="CACVBS010000030">
    <property type="protein sequence ID" value="CAA7260824.1"/>
    <property type="molecule type" value="Genomic_DNA"/>
</dbReference>
<dbReference type="NCBIfam" id="NF033545">
    <property type="entry name" value="transpos_IS630"/>
    <property type="match status" value="1"/>
</dbReference>
<evidence type="ECO:0000313" key="3">
    <source>
        <dbReference type="Proteomes" id="UP000467700"/>
    </source>
</evidence>
<proteinExistence type="predicted"/>
<organism evidence="2 3">
    <name type="scientific">Cyclocybe aegerita</name>
    <name type="common">Black poplar mushroom</name>
    <name type="synonym">Agrocybe aegerita</name>
    <dbReference type="NCBI Taxonomy" id="1973307"/>
    <lineage>
        <taxon>Eukaryota</taxon>
        <taxon>Fungi</taxon>
        <taxon>Dikarya</taxon>
        <taxon>Basidiomycota</taxon>
        <taxon>Agaricomycotina</taxon>
        <taxon>Agaricomycetes</taxon>
        <taxon>Agaricomycetidae</taxon>
        <taxon>Agaricales</taxon>
        <taxon>Agaricineae</taxon>
        <taxon>Bolbitiaceae</taxon>
        <taxon>Cyclocybe</taxon>
    </lineage>
</organism>
<dbReference type="Gene3D" id="3.30.420.10">
    <property type="entry name" value="Ribonuclease H-like superfamily/Ribonuclease H"/>
    <property type="match status" value="1"/>
</dbReference>
<dbReference type="OrthoDB" id="2266637at2759"/>
<dbReference type="PANTHER" id="PTHR46564:SF1">
    <property type="entry name" value="TRANSPOSASE"/>
    <property type="match status" value="1"/>
</dbReference>
<sequence>MAEGVKIPPALRQTIVRMSAVFKPEEIHVFTTVSKRQQSRILKLWKETGQIVPDPPATPRPCGRPRNLSAEDVFFLHGCVNRTCDVYLDKLQESLGIMCQSHASIPTIWRTLRRAGYRMKKLSQNAVKRSARKCARYILKIATKYQSNQLVFVDKSAADCRTTYRGYAWAIRGRRAVQKAFFVRGRRYSMLPAMSEEGILSFDIIEGSFNKRKFGRFIDGLLDQMNPFPMPNSVIIMDNCWIHKDPDALERIEARGMRYLFLPPYSPDFNPIELGFSSIKSYV</sequence>